<feature type="transmembrane region" description="Helical" evidence="7">
    <location>
        <begin position="566"/>
        <end position="593"/>
    </location>
</feature>
<evidence type="ECO:0000256" key="1">
    <source>
        <dbReference type="ARBA" id="ARBA00006787"/>
    </source>
</evidence>
<protein>
    <submittedName>
        <fullName evidence="8">Retinal pigment epithelial membrane protein-domain-containing protein</fullName>
    </submittedName>
</protein>
<feature type="compositionally biased region" description="Low complexity" evidence="6">
    <location>
        <begin position="650"/>
        <end position="704"/>
    </location>
</feature>
<keyword evidence="7" id="KW-0472">Membrane</keyword>
<dbReference type="AlphaFoldDB" id="A0AA39X4T6"/>
<gene>
    <name evidence="8" type="ORF">B0T14DRAFT_600566</name>
</gene>
<feature type="binding site" evidence="5">
    <location>
        <position position="288"/>
    </location>
    <ligand>
        <name>Fe cation</name>
        <dbReference type="ChEBI" id="CHEBI:24875"/>
        <note>catalytic</note>
    </ligand>
</feature>
<evidence type="ECO:0000256" key="3">
    <source>
        <dbReference type="ARBA" id="ARBA00023002"/>
    </source>
</evidence>
<dbReference type="PANTHER" id="PTHR10543">
    <property type="entry name" value="BETA-CAROTENE DIOXYGENASE"/>
    <property type="match status" value="1"/>
</dbReference>
<keyword evidence="9" id="KW-1185">Reference proteome</keyword>
<feature type="binding site" evidence="5">
    <location>
        <position position="239"/>
    </location>
    <ligand>
        <name>Fe cation</name>
        <dbReference type="ChEBI" id="CHEBI:24875"/>
        <note>catalytic</note>
    </ligand>
</feature>
<dbReference type="EMBL" id="JAULSU010000002">
    <property type="protein sequence ID" value="KAK0627328.1"/>
    <property type="molecule type" value="Genomic_DNA"/>
</dbReference>
<accession>A0AA39X4T6</accession>
<evidence type="ECO:0000313" key="9">
    <source>
        <dbReference type="Proteomes" id="UP001175000"/>
    </source>
</evidence>
<keyword evidence="7" id="KW-0812">Transmembrane</keyword>
<feature type="region of interest" description="Disordered" evidence="6">
    <location>
        <begin position="646"/>
        <end position="705"/>
    </location>
</feature>
<sequence>MGSTYTPQGTTIRLTPADETASLKAAYCNMAQKAYEEWPNEAGFEGLTAHRGPVELKVNGNIPVWAAGSLYRTGPGQNKVEDTKSGAFHLSHWFDGLAHTHKFDIVPGGEEGQVRVFYSSRRQSDKVAADIKASGALHAVSFAQRMDPCIGMFGKVMSVFTRRPDRPFYNVGVTVGTNLPSFQEQPNGTQDHRTTNTNIVIGTDASVMCEMDPKTLETISFPLQSKFHPDLKGALGAAHGLTDPETGDYFNYNLELAKQPLYRIFCVSATTNETAILATIPFAAAFIHSFFLTSNYIILCIPAAHYEWSGLKILWTGNLHDAFKPFDPSETCHWFVIDKHHGKGVVAEFTSPARFFFHAVNAFEDEETGDILCELVDYPNRYILDAYYYDVILNRKDKAKEYWTDGQLEQKSFPRLTRYRLRKQEFVVGEEELPTAEIVMEIPSPHAGDMPVINPLYQGKKHRYGYILVSRVMSTLFEAIAKVDTETRELLQWQGPKGHTPGEAIFVPRPAGDGEALDEDDGVLLSVVLDGENRRSYLLCLDAKTMTELGSAEYGTVHCLHNLSSLLLTFTIFLTILLSALLALLAIPVLLLLSWIGNDHNSIITPLFLFLTTTPSPTANIPTPSTDIPSPTSDISTPITNVSFSSANISTASPRPPTTTTSTTSPSASTAAAAAATTRSTTASAASPSTTAVSPTSTSTSSAAELSRDDFVAVISCATDIGESRIAVQAQSQQGDEEERSHCVGSWGVKYETISMGRMMLFGGECASET</sequence>
<reference evidence="8" key="1">
    <citation type="submission" date="2023-06" db="EMBL/GenBank/DDBJ databases">
        <title>Genome-scale phylogeny and comparative genomics of the fungal order Sordariales.</title>
        <authorList>
            <consortium name="Lawrence Berkeley National Laboratory"/>
            <person name="Hensen N."/>
            <person name="Bonometti L."/>
            <person name="Westerberg I."/>
            <person name="Brannstrom I.O."/>
            <person name="Guillou S."/>
            <person name="Cros-Aarteil S."/>
            <person name="Calhoun S."/>
            <person name="Haridas S."/>
            <person name="Kuo A."/>
            <person name="Mondo S."/>
            <person name="Pangilinan J."/>
            <person name="Riley R."/>
            <person name="Labutti K."/>
            <person name="Andreopoulos B."/>
            <person name="Lipzen A."/>
            <person name="Chen C."/>
            <person name="Yanf M."/>
            <person name="Daum C."/>
            <person name="Ng V."/>
            <person name="Clum A."/>
            <person name="Steindorff A."/>
            <person name="Ohm R."/>
            <person name="Martin F."/>
            <person name="Silar P."/>
            <person name="Natvig D."/>
            <person name="Lalanne C."/>
            <person name="Gautier V."/>
            <person name="Ament-Velasquez S.L."/>
            <person name="Kruys A."/>
            <person name="Hutchinson M.I."/>
            <person name="Powell A.J."/>
            <person name="Barry K."/>
            <person name="Miller A.N."/>
            <person name="Grigoriev I.V."/>
            <person name="Debuchy R."/>
            <person name="Gladieux P."/>
            <person name="Thoren M.H."/>
            <person name="Johannesson H."/>
        </authorList>
    </citation>
    <scope>NUCLEOTIDE SEQUENCE</scope>
    <source>
        <strain evidence="8">CBS 606.72</strain>
    </source>
</reference>
<evidence type="ECO:0000256" key="2">
    <source>
        <dbReference type="ARBA" id="ARBA00022723"/>
    </source>
</evidence>
<evidence type="ECO:0000256" key="6">
    <source>
        <dbReference type="SAM" id="MobiDB-lite"/>
    </source>
</evidence>
<dbReference type="PANTHER" id="PTHR10543:SF24">
    <property type="entry name" value="CAROTENOID ISOMEROOXYGENASE"/>
    <property type="match status" value="1"/>
</dbReference>
<keyword evidence="4 5" id="KW-0408">Iron</keyword>
<dbReference type="Pfam" id="PF03055">
    <property type="entry name" value="RPE65"/>
    <property type="match status" value="1"/>
</dbReference>
<evidence type="ECO:0000313" key="8">
    <source>
        <dbReference type="EMBL" id="KAK0627328.1"/>
    </source>
</evidence>
<comment type="caution">
    <text evidence="8">The sequence shown here is derived from an EMBL/GenBank/DDBJ whole genome shotgun (WGS) entry which is preliminary data.</text>
</comment>
<keyword evidence="3" id="KW-0560">Oxidoreductase</keyword>
<evidence type="ECO:0000256" key="5">
    <source>
        <dbReference type="PIRSR" id="PIRSR604294-1"/>
    </source>
</evidence>
<keyword evidence="2 5" id="KW-0479">Metal-binding</keyword>
<dbReference type="GO" id="GO:0010436">
    <property type="term" value="F:carotenoid dioxygenase activity"/>
    <property type="evidence" value="ECO:0007669"/>
    <property type="project" value="TreeGrafter"/>
</dbReference>
<organism evidence="8 9">
    <name type="scientific">Immersiella caudata</name>
    <dbReference type="NCBI Taxonomy" id="314043"/>
    <lineage>
        <taxon>Eukaryota</taxon>
        <taxon>Fungi</taxon>
        <taxon>Dikarya</taxon>
        <taxon>Ascomycota</taxon>
        <taxon>Pezizomycotina</taxon>
        <taxon>Sordariomycetes</taxon>
        <taxon>Sordariomycetidae</taxon>
        <taxon>Sordariales</taxon>
        <taxon>Lasiosphaeriaceae</taxon>
        <taxon>Immersiella</taxon>
    </lineage>
</organism>
<dbReference type="InterPro" id="IPR004294">
    <property type="entry name" value="Carotenoid_Oase"/>
</dbReference>
<comment type="similarity">
    <text evidence="1">Belongs to the carotenoid oxygenase family.</text>
</comment>
<keyword evidence="7" id="KW-1133">Transmembrane helix</keyword>
<name>A0AA39X4T6_9PEZI</name>
<proteinExistence type="inferred from homology"/>
<comment type="cofactor">
    <cofactor evidence="5">
        <name>Fe(2+)</name>
        <dbReference type="ChEBI" id="CHEBI:29033"/>
    </cofactor>
    <text evidence="5">Binds 1 Fe(2+) ion per subunit.</text>
</comment>
<dbReference type="GO" id="GO:0016121">
    <property type="term" value="P:carotene catabolic process"/>
    <property type="evidence" value="ECO:0007669"/>
    <property type="project" value="TreeGrafter"/>
</dbReference>
<evidence type="ECO:0000256" key="4">
    <source>
        <dbReference type="ARBA" id="ARBA00023004"/>
    </source>
</evidence>
<dbReference type="Proteomes" id="UP001175000">
    <property type="component" value="Unassembled WGS sequence"/>
</dbReference>
<dbReference type="GO" id="GO:0046872">
    <property type="term" value="F:metal ion binding"/>
    <property type="evidence" value="ECO:0007669"/>
    <property type="project" value="UniProtKB-KW"/>
</dbReference>
<feature type="binding site" evidence="5">
    <location>
        <position position="358"/>
    </location>
    <ligand>
        <name>Fe cation</name>
        <dbReference type="ChEBI" id="CHEBI:24875"/>
        <note>catalytic</note>
    </ligand>
</feature>
<evidence type="ECO:0000256" key="7">
    <source>
        <dbReference type="SAM" id="Phobius"/>
    </source>
</evidence>